<sequence>MDMKKRIHLELRNRTPSDVREFVLDNCRSNEGKIEGLTAEFVNLEFLSLLNVGLISVSNLPKLGKLKKLELSDNIISGGLDVLAEKLPNLKHLNLSGNKLKDISMLEPLKKLDSLKSLELFNCEVTNLNDYRESVFKLLPQLTYLDEYDVEDRAASDSDGVDDDEDEEGEEEDFEEDDDDEGVEGEEKDEVSGDEEEEDLGIDGEVEDEEDEDEEDSSVPINKPILTASYEVAYLIAKQGKPHTIGETLIKPAVLKMANIMLGKEAEVKLSQIPLSNDTISDRIEDMSKDILAQVVADLISSPAKFSLQLDETTDVSNLSQLAVFVRYVKDDVIKEDFLFCKPLTTTTKAADVKKLVDDFFKGNNLSWDMVSAVCSDGAPVMLGRKSGFGALVKADAPHIIVTHCILHRHALATKTLPPKLAEVLKIVVECVNYVRTSALRHRIFSELCKEMGSEFEVLLYHSNVRWLSRGQVLNRVFAVHVELALFLQEHQHCHADCFKNSEFILILAYMADIFAALNHLNQKMQGGGVNIIEAEENLKAFQKKLPLWKRRTENDNFANFPLLDDCVSKIEDVSGIGDISVPAELKQAIATHLDELAKSLDGYFPTRESYPAWVRQPFTFSVETADVNDEYLDEIIEIQQSQVQQQLFRTTTLSTFWCQQMVTYPVIAKKALEIFIPFVTTYLCEQSFSRMLDIKMKKRNRLCCENDMRVALAKVKPRISELVSERQQQKSH</sequence>
<evidence type="ECO:0000259" key="5">
    <source>
        <dbReference type="SMART" id="SM00446"/>
    </source>
</evidence>
<dbReference type="GO" id="GO:0046983">
    <property type="term" value="F:protein dimerization activity"/>
    <property type="evidence" value="ECO:0007669"/>
    <property type="project" value="InterPro"/>
</dbReference>
<evidence type="ECO:0000256" key="1">
    <source>
        <dbReference type="ARBA" id="ARBA00022614"/>
    </source>
</evidence>
<dbReference type="RefSeq" id="XP_038873204.1">
    <property type="nucleotide sequence ID" value="XM_039017276.1"/>
</dbReference>
<dbReference type="InterPro" id="IPR003603">
    <property type="entry name" value="U2A'_phosphoprotein32A_C"/>
</dbReference>
<protein>
    <submittedName>
        <fullName evidence="7">Protein ZBED8-like isoform X1</fullName>
    </submittedName>
</protein>
<dbReference type="InterPro" id="IPR012337">
    <property type="entry name" value="RNaseH-like_sf"/>
</dbReference>
<feature type="compositionally biased region" description="Acidic residues" evidence="4">
    <location>
        <begin position="159"/>
        <end position="217"/>
    </location>
</feature>
<dbReference type="AlphaFoldDB" id="A0A8U1FCK3"/>
<dbReference type="PANTHER" id="PTHR45913">
    <property type="entry name" value="EPM2A-INTERACTING PROTEIN 1"/>
    <property type="match status" value="1"/>
</dbReference>
<dbReference type="InterPro" id="IPR032675">
    <property type="entry name" value="LRR_dom_sf"/>
</dbReference>
<proteinExistence type="inferred from homology"/>
<comment type="similarity">
    <text evidence="3">Belongs to the ANP32 family.</text>
</comment>
<name>A0A8U1FCK3_SALNM</name>
<organism evidence="6 7">
    <name type="scientific">Salvelinus namaycush</name>
    <name type="common">Lake trout</name>
    <name type="synonym">Salmo namaycush</name>
    <dbReference type="NCBI Taxonomy" id="8040"/>
    <lineage>
        <taxon>Eukaryota</taxon>
        <taxon>Metazoa</taxon>
        <taxon>Chordata</taxon>
        <taxon>Craniata</taxon>
        <taxon>Vertebrata</taxon>
        <taxon>Euteleostomi</taxon>
        <taxon>Actinopterygii</taxon>
        <taxon>Neopterygii</taxon>
        <taxon>Teleostei</taxon>
        <taxon>Protacanthopterygii</taxon>
        <taxon>Salmoniformes</taxon>
        <taxon>Salmonidae</taxon>
        <taxon>Salmoninae</taxon>
        <taxon>Salvelinus</taxon>
    </lineage>
</organism>
<dbReference type="InterPro" id="IPR001611">
    <property type="entry name" value="Leu-rich_rpt"/>
</dbReference>
<dbReference type="InterPro" id="IPR008906">
    <property type="entry name" value="HATC_C_dom"/>
</dbReference>
<gene>
    <name evidence="7" type="primary">LOC120066134</name>
</gene>
<evidence type="ECO:0000256" key="2">
    <source>
        <dbReference type="ARBA" id="ARBA00022737"/>
    </source>
</evidence>
<dbReference type="KEGG" id="snh:120066134"/>
<keyword evidence="6" id="KW-1185">Reference proteome</keyword>
<dbReference type="Pfam" id="PF05699">
    <property type="entry name" value="Dimer_Tnp_hAT"/>
    <property type="match status" value="1"/>
</dbReference>
<keyword evidence="1" id="KW-0433">Leucine-rich repeat</keyword>
<evidence type="ECO:0000313" key="7">
    <source>
        <dbReference type="RefSeq" id="XP_038873204.1"/>
    </source>
</evidence>
<dbReference type="SUPFAM" id="SSF52058">
    <property type="entry name" value="L domain-like"/>
    <property type="match status" value="1"/>
</dbReference>
<feature type="domain" description="U2A'/phosphoprotein 32 family A C-terminal" evidence="5">
    <location>
        <begin position="128"/>
        <end position="146"/>
    </location>
</feature>
<dbReference type="SUPFAM" id="SSF53098">
    <property type="entry name" value="Ribonuclease H-like"/>
    <property type="match status" value="1"/>
</dbReference>
<dbReference type="PANTHER" id="PTHR45913:SF19">
    <property type="entry name" value="LOW QUALITY PROTEIN: ZINC FINGER BED DOMAIN-CONTAINING PROTEIN 5-LIKE"/>
    <property type="match status" value="1"/>
</dbReference>
<dbReference type="GeneID" id="120066134"/>
<accession>A0A8U1FCK3</accession>
<keyword evidence="2" id="KW-0677">Repeat</keyword>
<dbReference type="Pfam" id="PF14580">
    <property type="entry name" value="LRR_9"/>
    <property type="match status" value="1"/>
</dbReference>
<dbReference type="SMART" id="SM00446">
    <property type="entry name" value="LRRcap"/>
    <property type="match status" value="1"/>
</dbReference>
<reference evidence="7" key="1">
    <citation type="submission" date="2025-08" db="UniProtKB">
        <authorList>
            <consortium name="RefSeq"/>
        </authorList>
    </citation>
    <scope>IDENTIFICATION</scope>
    <source>
        <tissue evidence="7">White muscle</tissue>
    </source>
</reference>
<evidence type="ECO:0000313" key="6">
    <source>
        <dbReference type="Proteomes" id="UP000808372"/>
    </source>
</evidence>
<dbReference type="Gene3D" id="3.80.10.10">
    <property type="entry name" value="Ribonuclease Inhibitor"/>
    <property type="match status" value="1"/>
</dbReference>
<dbReference type="Proteomes" id="UP000808372">
    <property type="component" value="Chromosome 21"/>
</dbReference>
<evidence type="ECO:0000256" key="4">
    <source>
        <dbReference type="SAM" id="MobiDB-lite"/>
    </source>
</evidence>
<feature type="region of interest" description="Disordered" evidence="4">
    <location>
        <begin position="150"/>
        <end position="221"/>
    </location>
</feature>
<dbReference type="FunFam" id="3.80.10.10:FF:000003">
    <property type="entry name" value="Acidic leucine-rich nuclear phosphoprotein 32 family member A"/>
    <property type="match status" value="1"/>
</dbReference>
<dbReference type="PROSITE" id="PS51450">
    <property type="entry name" value="LRR"/>
    <property type="match status" value="1"/>
</dbReference>
<evidence type="ECO:0000256" key="3">
    <source>
        <dbReference type="ARBA" id="ARBA00025777"/>
    </source>
</evidence>